<feature type="region of interest" description="Disordered" evidence="1">
    <location>
        <begin position="1"/>
        <end position="23"/>
    </location>
</feature>
<feature type="transmembrane region" description="Helical" evidence="2">
    <location>
        <begin position="118"/>
        <end position="139"/>
    </location>
</feature>
<keyword evidence="4" id="KW-1185">Reference proteome</keyword>
<dbReference type="STRING" id="1149755.A0A2J6RJ49"/>
<feature type="compositionally biased region" description="Basic and acidic residues" evidence="1">
    <location>
        <begin position="1"/>
        <end position="11"/>
    </location>
</feature>
<evidence type="ECO:0000313" key="4">
    <source>
        <dbReference type="Proteomes" id="UP000235786"/>
    </source>
</evidence>
<name>A0A2J6RJ49_HYAVF</name>
<evidence type="ECO:0000256" key="2">
    <source>
        <dbReference type="SAM" id="Phobius"/>
    </source>
</evidence>
<dbReference type="AlphaFoldDB" id="A0A2J6RJ49"/>
<protein>
    <submittedName>
        <fullName evidence="3">Uncharacterized protein</fullName>
    </submittedName>
</protein>
<proteinExistence type="predicted"/>
<sequence>MSSKKLDEDNYHQNATPTSTLSSGYGLYFGGSVHEDDLPEVRIDNSPQAISSPEANFKRNYFEESEPKYPAIYDDTPKTVVVEEESFPSTSPTTTAGDRIPQQNPVENRKILGLQRKIFFILLVIVLVVIAIAVGAGVGTATSSKSKSNTKGSEDSSSGISISSGTSSSTQAPIIAAKSSTLTTMTGFSTSSTSLARPSPTSTITFLNNQTIASSSFAFQGFSGANYTGNATSIIRSEGGTNFLFELKSYVWLPNTTACCLSFCLNATNVGLAGWWCDERYQPKDSGPFGRIFVWCGEQRTQANAVCI</sequence>
<evidence type="ECO:0000313" key="3">
    <source>
        <dbReference type="EMBL" id="PMD38520.1"/>
    </source>
</evidence>
<evidence type="ECO:0000256" key="1">
    <source>
        <dbReference type="SAM" id="MobiDB-lite"/>
    </source>
</evidence>
<keyword evidence="2" id="KW-1133">Transmembrane helix</keyword>
<accession>A0A2J6RJ49</accession>
<dbReference type="EMBL" id="KZ613948">
    <property type="protein sequence ID" value="PMD38520.1"/>
    <property type="molecule type" value="Genomic_DNA"/>
</dbReference>
<feature type="region of interest" description="Disordered" evidence="1">
    <location>
        <begin position="140"/>
        <end position="168"/>
    </location>
</feature>
<reference evidence="3 4" key="1">
    <citation type="submission" date="2016-04" db="EMBL/GenBank/DDBJ databases">
        <title>A degradative enzymes factory behind the ericoid mycorrhizal symbiosis.</title>
        <authorList>
            <consortium name="DOE Joint Genome Institute"/>
            <person name="Martino E."/>
            <person name="Morin E."/>
            <person name="Grelet G."/>
            <person name="Kuo A."/>
            <person name="Kohler A."/>
            <person name="Daghino S."/>
            <person name="Barry K."/>
            <person name="Choi C."/>
            <person name="Cichocki N."/>
            <person name="Clum A."/>
            <person name="Copeland A."/>
            <person name="Hainaut M."/>
            <person name="Haridas S."/>
            <person name="Labutti K."/>
            <person name="Lindquist E."/>
            <person name="Lipzen A."/>
            <person name="Khouja H.-R."/>
            <person name="Murat C."/>
            <person name="Ohm R."/>
            <person name="Olson A."/>
            <person name="Spatafora J."/>
            <person name="Veneault-Fourrey C."/>
            <person name="Henrissat B."/>
            <person name="Grigoriev I."/>
            <person name="Martin F."/>
            <person name="Perotto S."/>
        </authorList>
    </citation>
    <scope>NUCLEOTIDE SEQUENCE [LARGE SCALE GENOMIC DNA]</scope>
    <source>
        <strain evidence="3 4">F</strain>
    </source>
</reference>
<organism evidence="3 4">
    <name type="scientific">Hyaloscypha variabilis (strain UAMH 11265 / GT02V1 / F)</name>
    <name type="common">Meliniomyces variabilis</name>
    <dbReference type="NCBI Taxonomy" id="1149755"/>
    <lineage>
        <taxon>Eukaryota</taxon>
        <taxon>Fungi</taxon>
        <taxon>Dikarya</taxon>
        <taxon>Ascomycota</taxon>
        <taxon>Pezizomycotina</taxon>
        <taxon>Leotiomycetes</taxon>
        <taxon>Helotiales</taxon>
        <taxon>Hyaloscyphaceae</taxon>
        <taxon>Hyaloscypha</taxon>
        <taxon>Hyaloscypha variabilis</taxon>
    </lineage>
</organism>
<keyword evidence="2" id="KW-0472">Membrane</keyword>
<dbReference type="OrthoDB" id="5226655at2759"/>
<dbReference type="Proteomes" id="UP000235786">
    <property type="component" value="Unassembled WGS sequence"/>
</dbReference>
<gene>
    <name evidence="3" type="ORF">L207DRAFT_599322</name>
</gene>
<keyword evidence="2" id="KW-0812">Transmembrane</keyword>